<evidence type="ECO:0000313" key="2">
    <source>
        <dbReference type="Proteomes" id="UP000282028"/>
    </source>
</evidence>
<dbReference type="Pfam" id="PF18928">
    <property type="entry name" value="DUF5677"/>
    <property type="match status" value="1"/>
</dbReference>
<dbReference type="AlphaFoldDB" id="A0A3M8BVQ8"/>
<proteinExistence type="predicted"/>
<gene>
    <name evidence="1" type="ORF">EDM52_22485</name>
</gene>
<protein>
    <submittedName>
        <fullName evidence="1">Uncharacterized protein</fullName>
    </submittedName>
</protein>
<dbReference type="RefSeq" id="WP_122911150.1">
    <property type="nucleotide sequence ID" value="NZ_CBCSBE010000021.1"/>
</dbReference>
<organism evidence="1 2">
    <name type="scientific">Brevibacillus invocatus</name>
    <dbReference type="NCBI Taxonomy" id="173959"/>
    <lineage>
        <taxon>Bacteria</taxon>
        <taxon>Bacillati</taxon>
        <taxon>Bacillota</taxon>
        <taxon>Bacilli</taxon>
        <taxon>Bacillales</taxon>
        <taxon>Paenibacillaceae</taxon>
        <taxon>Brevibacillus</taxon>
    </lineage>
</organism>
<reference evidence="1 2" key="1">
    <citation type="submission" date="2018-10" db="EMBL/GenBank/DDBJ databases">
        <title>Phylogenomics of Brevibacillus.</title>
        <authorList>
            <person name="Dunlap C."/>
        </authorList>
    </citation>
    <scope>NUCLEOTIDE SEQUENCE [LARGE SCALE GENOMIC DNA]</scope>
    <source>
        <strain evidence="1 2">JCM 12215</strain>
    </source>
</reference>
<dbReference type="InterPro" id="IPR043733">
    <property type="entry name" value="DUF5677"/>
</dbReference>
<keyword evidence="2" id="KW-1185">Reference proteome</keyword>
<dbReference type="OrthoDB" id="7531258at2"/>
<evidence type="ECO:0000313" key="1">
    <source>
        <dbReference type="EMBL" id="RNB67521.1"/>
    </source>
</evidence>
<accession>A0A3M8BVQ8</accession>
<name>A0A3M8BVQ8_9BACL</name>
<comment type="caution">
    <text evidence="1">The sequence shown here is derived from an EMBL/GenBank/DDBJ whole genome shotgun (WGS) entry which is preliminary data.</text>
</comment>
<dbReference type="Proteomes" id="UP000282028">
    <property type="component" value="Unassembled WGS sequence"/>
</dbReference>
<dbReference type="EMBL" id="RHHR01000051">
    <property type="protein sequence ID" value="RNB67521.1"/>
    <property type="molecule type" value="Genomic_DNA"/>
</dbReference>
<sequence length="357" mass="41190">MEQDWFLQSFYSLIQEKIQENPNIDLDDKKIQALMSKVIENTLPESAALLLGSLKEKSMEMLEEHRLERIEFEARLQRRWSKPINLLETLIVISSESGETCYKACIDKAIEENCTVFEVLVKIHARACQISYEILCLLKGGFADGAISRWRTLHELSVLAAFISQNSNEVAKMYLEYEYIESYYEMLEYIRYAPILGFEELTKEEIEKLTESRNDLVSKYGPEYDKPFGWTMSVLPKKERNFKGIEENIKLDHLRPFYKLTCNYIHLGPKASSYSLGVMQESKLLLAGASNYGLADPGQNTSLSLSQITTCLLTVYPSYERLMVGKVMSLLVDEICHAFVDVQKNIEYEEFGVEYED</sequence>